<feature type="transmembrane region" description="Helical" evidence="1">
    <location>
        <begin position="80"/>
        <end position="104"/>
    </location>
</feature>
<feature type="transmembrane region" description="Helical" evidence="1">
    <location>
        <begin position="125"/>
        <end position="150"/>
    </location>
</feature>
<protein>
    <submittedName>
        <fullName evidence="2">Uncharacterized protein</fullName>
    </submittedName>
</protein>
<gene>
    <name evidence="2" type="ORF">A0J61_03514</name>
</gene>
<feature type="transmembrane region" description="Helical" evidence="1">
    <location>
        <begin position="49"/>
        <end position="68"/>
    </location>
</feature>
<dbReference type="InParanoid" id="A0A1C7NH38"/>
<keyword evidence="1" id="KW-0812">Transmembrane</keyword>
<dbReference type="STRING" id="101091.A0A1C7NH38"/>
<organism evidence="2 3">
    <name type="scientific">Choanephora cucurbitarum</name>
    <dbReference type="NCBI Taxonomy" id="101091"/>
    <lineage>
        <taxon>Eukaryota</taxon>
        <taxon>Fungi</taxon>
        <taxon>Fungi incertae sedis</taxon>
        <taxon>Mucoromycota</taxon>
        <taxon>Mucoromycotina</taxon>
        <taxon>Mucoromycetes</taxon>
        <taxon>Mucorales</taxon>
        <taxon>Mucorineae</taxon>
        <taxon>Choanephoraceae</taxon>
        <taxon>Choanephoroideae</taxon>
        <taxon>Choanephora</taxon>
    </lineage>
</organism>
<proteinExistence type="predicted"/>
<dbReference type="EMBL" id="LUGH01000153">
    <property type="protein sequence ID" value="OBZ88432.1"/>
    <property type="molecule type" value="Genomic_DNA"/>
</dbReference>
<evidence type="ECO:0000313" key="3">
    <source>
        <dbReference type="Proteomes" id="UP000093000"/>
    </source>
</evidence>
<feature type="transmembrane region" description="Helical" evidence="1">
    <location>
        <begin position="179"/>
        <end position="198"/>
    </location>
</feature>
<keyword evidence="3" id="KW-1185">Reference proteome</keyword>
<accession>A0A1C7NH38</accession>
<keyword evidence="1" id="KW-0472">Membrane</keyword>
<reference evidence="2 3" key="1">
    <citation type="submission" date="2016-03" db="EMBL/GenBank/DDBJ databases">
        <title>Choanephora cucurbitarum.</title>
        <authorList>
            <person name="Min B."/>
            <person name="Park H."/>
            <person name="Park J.-H."/>
            <person name="Shin H.-D."/>
            <person name="Choi I.-G."/>
        </authorList>
    </citation>
    <scope>NUCLEOTIDE SEQUENCE [LARGE SCALE GENOMIC DNA]</scope>
    <source>
        <strain evidence="2 3">KUS-F28377</strain>
    </source>
</reference>
<sequence length="292" mass="34076">MGFTTSTSKRTYRDECIPHSSNKIVQWLKLDEFQPERAMTSHFVSSKTLFLIRLVFALYSLVVLWVDIIYTAQKNEIKHFFVYFTDLTFIGLHAYLITTCIHHVKYLKSGKSKSLESFLKQPSTLNYLYIYLYHSVITYNILTPVVFWTLLAKERLFEVTLCILMVEVLLNRMLINIRLVLLVFITLLIYMGLVFIVFANEHWWVYPFLDWSAGPGVIIWYLLVSFLTILCFFFQLGLHSLRDRLVACWTTCSKNEPVPSTLNHWEPAIDQSSGFQPLSSSILLESTVEPIK</sequence>
<keyword evidence="1" id="KW-1133">Transmembrane helix</keyword>
<dbReference type="AlphaFoldDB" id="A0A1C7NH38"/>
<feature type="transmembrane region" description="Helical" evidence="1">
    <location>
        <begin position="218"/>
        <end position="238"/>
    </location>
</feature>
<name>A0A1C7NH38_9FUNG</name>
<dbReference type="PANTHER" id="PTHR12242:SF1">
    <property type="entry name" value="MYND-TYPE DOMAIN-CONTAINING PROTEIN"/>
    <property type="match status" value="1"/>
</dbReference>
<dbReference type="Proteomes" id="UP000093000">
    <property type="component" value="Unassembled WGS sequence"/>
</dbReference>
<dbReference type="OrthoDB" id="419711at2759"/>
<evidence type="ECO:0000256" key="1">
    <source>
        <dbReference type="SAM" id="Phobius"/>
    </source>
</evidence>
<dbReference type="GO" id="GO:0016020">
    <property type="term" value="C:membrane"/>
    <property type="evidence" value="ECO:0007669"/>
    <property type="project" value="TreeGrafter"/>
</dbReference>
<comment type="caution">
    <text evidence="2">The sequence shown here is derived from an EMBL/GenBank/DDBJ whole genome shotgun (WGS) entry which is preliminary data.</text>
</comment>
<evidence type="ECO:0000313" key="2">
    <source>
        <dbReference type="EMBL" id="OBZ88432.1"/>
    </source>
</evidence>
<dbReference type="PANTHER" id="PTHR12242">
    <property type="entry name" value="OS02G0130600 PROTEIN-RELATED"/>
    <property type="match status" value="1"/>
</dbReference>